<dbReference type="SUPFAM" id="SSF52540">
    <property type="entry name" value="P-loop containing nucleoside triphosphate hydrolases"/>
    <property type="match status" value="1"/>
</dbReference>
<dbReference type="Proteomes" id="UP000067626">
    <property type="component" value="Chromosome"/>
</dbReference>
<dbReference type="InterPro" id="IPR049945">
    <property type="entry name" value="AAA_22"/>
</dbReference>
<dbReference type="KEGG" id="ccro:CMC5_079330"/>
<dbReference type="InterPro" id="IPR019734">
    <property type="entry name" value="TPR_rpt"/>
</dbReference>
<proteinExistence type="predicted"/>
<protein>
    <submittedName>
        <fullName evidence="3">Uncharacterized protein</fullName>
    </submittedName>
</protein>
<dbReference type="GO" id="GO:0016887">
    <property type="term" value="F:ATP hydrolysis activity"/>
    <property type="evidence" value="ECO:0007669"/>
    <property type="project" value="InterPro"/>
</dbReference>
<dbReference type="Gene3D" id="1.25.40.10">
    <property type="entry name" value="Tetratricopeptide repeat domain"/>
    <property type="match status" value="1"/>
</dbReference>
<gene>
    <name evidence="3" type="ORF">CMC5_079330</name>
</gene>
<evidence type="ECO:0000313" key="3">
    <source>
        <dbReference type="EMBL" id="AKT43698.1"/>
    </source>
</evidence>
<accession>A0A0K1ESV9</accession>
<dbReference type="InterPro" id="IPR058852">
    <property type="entry name" value="HTH_77"/>
</dbReference>
<dbReference type="Pfam" id="PF25872">
    <property type="entry name" value="HTH_77"/>
    <property type="match status" value="1"/>
</dbReference>
<dbReference type="Pfam" id="PF13401">
    <property type="entry name" value="AAA_22"/>
    <property type="match status" value="1"/>
</dbReference>
<evidence type="ECO:0000259" key="2">
    <source>
        <dbReference type="Pfam" id="PF25872"/>
    </source>
</evidence>
<organism evidence="3 4">
    <name type="scientific">Chondromyces crocatus</name>
    <dbReference type="NCBI Taxonomy" id="52"/>
    <lineage>
        <taxon>Bacteria</taxon>
        <taxon>Pseudomonadati</taxon>
        <taxon>Myxococcota</taxon>
        <taxon>Polyangia</taxon>
        <taxon>Polyangiales</taxon>
        <taxon>Polyangiaceae</taxon>
        <taxon>Chondromyces</taxon>
    </lineage>
</organism>
<feature type="domain" description="Winged helix-turn-helix" evidence="2">
    <location>
        <begin position="245"/>
        <end position="312"/>
    </location>
</feature>
<dbReference type="PANTHER" id="PTHR47691:SF3">
    <property type="entry name" value="HTH-TYPE TRANSCRIPTIONAL REGULATOR RV0890C-RELATED"/>
    <property type="match status" value="1"/>
</dbReference>
<evidence type="ECO:0000313" key="4">
    <source>
        <dbReference type="Proteomes" id="UP000067626"/>
    </source>
</evidence>
<dbReference type="Gene3D" id="3.40.50.300">
    <property type="entry name" value="P-loop containing nucleotide triphosphate hydrolases"/>
    <property type="match status" value="1"/>
</dbReference>
<feature type="domain" description="ORC1/DEAH AAA+ ATPase" evidence="1">
    <location>
        <begin position="19"/>
        <end position="114"/>
    </location>
</feature>
<dbReference type="AlphaFoldDB" id="A0A0K1ESV9"/>
<dbReference type="PANTHER" id="PTHR47691">
    <property type="entry name" value="REGULATOR-RELATED"/>
    <property type="match status" value="1"/>
</dbReference>
<evidence type="ECO:0000259" key="1">
    <source>
        <dbReference type="Pfam" id="PF13401"/>
    </source>
</evidence>
<keyword evidence="4" id="KW-1185">Reference proteome</keyword>
<dbReference type="InterPro" id="IPR011990">
    <property type="entry name" value="TPR-like_helical_dom_sf"/>
</dbReference>
<dbReference type="STRING" id="52.CMC5_079330"/>
<reference evidence="3 4" key="1">
    <citation type="submission" date="2015-07" db="EMBL/GenBank/DDBJ databases">
        <title>Genome analysis of myxobacterium Chondromyces crocatus Cm c5 reveals a high potential for natural compound synthesis and the genetic basis for the loss of fruiting body formation.</title>
        <authorList>
            <person name="Zaburannyi N."/>
            <person name="Bunk B."/>
            <person name="Maier J."/>
            <person name="Overmann J."/>
            <person name="Mueller R."/>
        </authorList>
    </citation>
    <scope>NUCLEOTIDE SEQUENCE [LARGE SCALE GENOMIC DNA]</scope>
    <source>
        <strain evidence="3 4">Cm c5</strain>
    </source>
</reference>
<dbReference type="EMBL" id="CP012159">
    <property type="protein sequence ID" value="AKT43698.1"/>
    <property type="molecule type" value="Genomic_DNA"/>
</dbReference>
<dbReference type="InterPro" id="IPR027417">
    <property type="entry name" value="P-loop_NTPase"/>
</dbReference>
<sequence>MGREAELADLRARFAAGDRQITLLGPPGAGKTRLAERFAASEERVVRCALAGARAPDDLLRALAGALDVPLGAEERGVTRLGRALDALGAALVVLDGLEDLSKASIATVDALLDAAPDARWLCTSRHRLGLEGESCALVGGLPPPDAQALFLARARLAGRTRALDPGEVPLLETLLQRLDHLPLAVELVAARAGTLSLRQLLDAFDRRVDLLAGPATASGARPQNLRRAIEASWEQLSVDQRRTLRWAAVFEGPFSLGAAAAVLGPSEEAALQALDALRERSLVRAEEAETGGGEIHFSLYAVIRAHAAEKLEESGEREDAELAHAHHYVTEGTRLATALTGRRPREARDALARILEQVLSAHRRMRAIQPVLAVEAALAAEALLASRGPEETWRSTLDGALDLATALDEPRLLSRVLFARTRAFGMRGLYAEARRDAEGARIAAQRAGDAGAEARAVYGVSFTLRESGEDPRRALSLAEEGLALARRAGDTEAEAWCLGSVAAAAAACHEGDLALVRHEEALVLLRRLGHVRALSIGHGNLALALEAQGRFEEARAHHLEALELAEQCGDETLHGKILGALARQEHAAGRLAEAEAHLALLETSVRRTGDREGMALTQIERARWAFLGGDREAGLRALTRAHAITLTLDAPRLHREVEEARALGHAGLSPLRVHPGGDWFERAGVGRVDLSRRRSLRLLLAALIDAHPRGHALSAEVLLQAGWPGESVHPEAGAQRVWTAIRTLRKLGLASVLVQRDGGYALDPAIRLTLG</sequence>
<dbReference type="SUPFAM" id="SSF48452">
    <property type="entry name" value="TPR-like"/>
    <property type="match status" value="1"/>
</dbReference>
<dbReference type="SMART" id="SM00028">
    <property type="entry name" value="TPR"/>
    <property type="match status" value="1"/>
</dbReference>
<name>A0A0K1ESV9_CHOCO</name>